<comment type="caution">
    <text evidence="3">The sequence shown here is derived from an EMBL/GenBank/DDBJ whole genome shotgun (WGS) entry which is preliminary data.</text>
</comment>
<dbReference type="InterPro" id="IPR036196">
    <property type="entry name" value="Ptyr_pPase_sf"/>
</dbReference>
<organism evidence="3 4">
    <name type="scientific">Anabaena azotica FACHB-119</name>
    <dbReference type="NCBI Taxonomy" id="947527"/>
    <lineage>
        <taxon>Bacteria</taxon>
        <taxon>Bacillati</taxon>
        <taxon>Cyanobacteriota</taxon>
        <taxon>Cyanophyceae</taxon>
        <taxon>Nostocales</taxon>
        <taxon>Nostocaceae</taxon>
        <taxon>Anabaena</taxon>
        <taxon>Anabaena azotica</taxon>
    </lineage>
</organism>
<evidence type="ECO:0000256" key="1">
    <source>
        <dbReference type="ARBA" id="ARBA00022849"/>
    </source>
</evidence>
<dbReference type="EMBL" id="JACJSG010000039">
    <property type="protein sequence ID" value="MBD2503748.1"/>
    <property type="molecule type" value="Genomic_DNA"/>
</dbReference>
<gene>
    <name evidence="3" type="ORF">H6G83_24590</name>
</gene>
<dbReference type="PANTHER" id="PTHR43428:SF1">
    <property type="entry name" value="ARSENATE REDUCTASE"/>
    <property type="match status" value="1"/>
</dbReference>
<dbReference type="SUPFAM" id="SSF52788">
    <property type="entry name" value="Phosphotyrosine protein phosphatases I"/>
    <property type="match status" value="1"/>
</dbReference>
<protein>
    <submittedName>
        <fullName evidence="3">Arsenate reductase ArsC</fullName>
    </submittedName>
</protein>
<evidence type="ECO:0000313" key="4">
    <source>
        <dbReference type="Proteomes" id="UP000661112"/>
    </source>
</evidence>
<sequence>MEKPLLLILCTGNSCRSQMAEGFLKELADDLLTSQSAGLNPSAQVHPLAIKVMEEIGIDISHNYCKHLNLFIDKKIDTVITVCDHADQSCPALPAVVKRHHFSFPDPAEAKGTEAEKLQIFRRVRDDISKIMLAYIAGRRDALQYAQS</sequence>
<name>A0ABR8D971_9NOST</name>
<dbReference type="Proteomes" id="UP000661112">
    <property type="component" value="Unassembled WGS sequence"/>
</dbReference>
<dbReference type="Pfam" id="PF01451">
    <property type="entry name" value="LMWPc"/>
    <property type="match status" value="1"/>
</dbReference>
<dbReference type="InterPro" id="IPR023485">
    <property type="entry name" value="Ptyr_pPase"/>
</dbReference>
<feature type="domain" description="Phosphotyrosine protein phosphatase I" evidence="2">
    <location>
        <begin position="4"/>
        <end position="138"/>
    </location>
</feature>
<reference evidence="3 4" key="1">
    <citation type="journal article" date="2020" name="ISME J.">
        <title>Comparative genomics reveals insights into cyanobacterial evolution and habitat adaptation.</title>
        <authorList>
            <person name="Chen M.Y."/>
            <person name="Teng W.K."/>
            <person name="Zhao L."/>
            <person name="Hu C.X."/>
            <person name="Zhou Y.K."/>
            <person name="Han B.P."/>
            <person name="Song L.R."/>
            <person name="Shu W.S."/>
        </authorList>
    </citation>
    <scope>NUCLEOTIDE SEQUENCE [LARGE SCALE GENOMIC DNA]</scope>
    <source>
        <strain evidence="3 4">FACHB-119</strain>
    </source>
</reference>
<evidence type="ECO:0000313" key="3">
    <source>
        <dbReference type="EMBL" id="MBD2503748.1"/>
    </source>
</evidence>
<accession>A0ABR8D971</accession>
<dbReference type="CDD" id="cd16345">
    <property type="entry name" value="LMWP_ArsC"/>
    <property type="match status" value="1"/>
</dbReference>
<dbReference type="Gene3D" id="3.40.50.2300">
    <property type="match status" value="1"/>
</dbReference>
<evidence type="ECO:0000259" key="2">
    <source>
        <dbReference type="SMART" id="SM00226"/>
    </source>
</evidence>
<dbReference type="RefSeq" id="WP_190476792.1">
    <property type="nucleotide sequence ID" value="NZ_JACJSG010000039.1"/>
</dbReference>
<dbReference type="PANTHER" id="PTHR43428">
    <property type="entry name" value="ARSENATE REDUCTASE"/>
    <property type="match status" value="1"/>
</dbReference>
<keyword evidence="4" id="KW-1185">Reference proteome</keyword>
<proteinExistence type="predicted"/>
<dbReference type="SMART" id="SM00226">
    <property type="entry name" value="LMWPc"/>
    <property type="match status" value="1"/>
</dbReference>
<keyword evidence="1" id="KW-0059">Arsenical resistance</keyword>